<proteinExistence type="predicted"/>
<reference evidence="3" key="1">
    <citation type="submission" date="2023-07" db="EMBL/GenBank/DDBJ databases">
        <title>30 novel species of actinomycetes from the DSMZ collection.</title>
        <authorList>
            <person name="Nouioui I."/>
        </authorList>
    </citation>
    <scope>NUCLEOTIDE SEQUENCE [LARGE SCALE GENOMIC DNA]</scope>
    <source>
        <strain evidence="3">DSM 44918</strain>
    </source>
</reference>
<dbReference type="SMART" id="SM00644">
    <property type="entry name" value="Ami_2"/>
    <property type="match status" value="1"/>
</dbReference>
<evidence type="ECO:0000259" key="1">
    <source>
        <dbReference type="SMART" id="SM00644"/>
    </source>
</evidence>
<dbReference type="EMBL" id="JAVREM010000054">
    <property type="protein sequence ID" value="MDT0322078.1"/>
    <property type="molecule type" value="Genomic_DNA"/>
</dbReference>
<dbReference type="RefSeq" id="WP_311602499.1">
    <property type="nucleotide sequence ID" value="NZ_JAVREM010000054.1"/>
</dbReference>
<gene>
    <name evidence="2" type="ORF">RNC47_27470</name>
</gene>
<dbReference type="CDD" id="cd06583">
    <property type="entry name" value="PGRP"/>
    <property type="match status" value="1"/>
</dbReference>
<organism evidence="2 3">
    <name type="scientific">Streptomyces millisiae</name>
    <dbReference type="NCBI Taxonomy" id="3075542"/>
    <lineage>
        <taxon>Bacteria</taxon>
        <taxon>Bacillati</taxon>
        <taxon>Actinomycetota</taxon>
        <taxon>Actinomycetes</taxon>
        <taxon>Kitasatosporales</taxon>
        <taxon>Streptomycetaceae</taxon>
        <taxon>Streptomyces</taxon>
    </lineage>
</organism>
<dbReference type="SUPFAM" id="SSF55846">
    <property type="entry name" value="N-acetylmuramoyl-L-alanine amidase-like"/>
    <property type="match status" value="1"/>
</dbReference>
<dbReference type="Pfam" id="PF01510">
    <property type="entry name" value="Amidase_2"/>
    <property type="match status" value="1"/>
</dbReference>
<feature type="domain" description="N-acetylmuramoyl-L-alanine amidase" evidence="1">
    <location>
        <begin position="27"/>
        <end position="183"/>
    </location>
</feature>
<evidence type="ECO:0000313" key="2">
    <source>
        <dbReference type="EMBL" id="MDT0322078.1"/>
    </source>
</evidence>
<dbReference type="InterPro" id="IPR002502">
    <property type="entry name" value="Amidase_domain"/>
</dbReference>
<evidence type="ECO:0000313" key="3">
    <source>
        <dbReference type="Proteomes" id="UP001183420"/>
    </source>
</evidence>
<keyword evidence="3" id="KW-1185">Reference proteome</keyword>
<name>A0ABU2LYJ5_9ACTN</name>
<comment type="caution">
    <text evidence="2">The sequence shown here is derived from an EMBL/GenBank/DDBJ whole genome shotgun (WGS) entry which is preliminary data.</text>
</comment>
<sequence>MATPLSADKLLKALKDEGVKVAEYKSWRTHNRNGAGAWGPVHGVMIHHTVTSGTDSSVALCYNGRSDLPGPLCHGVIAKDGTVHLVGHGRANHAGKGDGDVLAAVIAERDLPADNESDTDGNVHFYGFECINLGDNEDPWPAAQVEAIVRASAAICRAHGWGKEGDTSVIGHLEWQPGKVDPRGPGISMGDVRRRVAERLRHDAGWSPDTGDQEDEEGDIVPKRSLYGTHEYTRTIEPDTWTTLHFNRQYEGKGWVEKEPQVSILFGPVFFSASIGVRVRGLQRGAEFQIRLARYQEGEDGKFERTGTLPINSPVHSGGDGHFTYTWTGQLTGSRRGRLRVEVIHFGDEPVTVDWALAESLYWAA</sequence>
<accession>A0ABU2LYJ5</accession>
<dbReference type="InterPro" id="IPR036505">
    <property type="entry name" value="Amidase/PGRP_sf"/>
</dbReference>
<dbReference type="Gene3D" id="3.40.80.10">
    <property type="entry name" value="Peptidoglycan recognition protein-like"/>
    <property type="match status" value="1"/>
</dbReference>
<dbReference type="Proteomes" id="UP001183420">
    <property type="component" value="Unassembled WGS sequence"/>
</dbReference>
<protein>
    <submittedName>
        <fullName evidence="2">Peptidoglycan recognition family protein</fullName>
    </submittedName>
</protein>